<dbReference type="AlphaFoldDB" id="A0A9J5WB81"/>
<evidence type="ECO:0000313" key="1">
    <source>
        <dbReference type="EMBL" id="KAG5572797.1"/>
    </source>
</evidence>
<dbReference type="EMBL" id="JACXVP010000012">
    <property type="protein sequence ID" value="KAG5572797.1"/>
    <property type="molecule type" value="Genomic_DNA"/>
</dbReference>
<reference evidence="1 2" key="1">
    <citation type="submission" date="2020-09" db="EMBL/GenBank/DDBJ databases">
        <title>De no assembly of potato wild relative species, Solanum commersonii.</title>
        <authorList>
            <person name="Cho K."/>
        </authorList>
    </citation>
    <scope>NUCLEOTIDE SEQUENCE [LARGE SCALE GENOMIC DNA]</scope>
    <source>
        <strain evidence="1">LZ3.2</strain>
        <tissue evidence="1">Leaf</tissue>
    </source>
</reference>
<proteinExistence type="predicted"/>
<evidence type="ECO:0000313" key="2">
    <source>
        <dbReference type="Proteomes" id="UP000824120"/>
    </source>
</evidence>
<keyword evidence="2" id="KW-1185">Reference proteome</keyword>
<comment type="caution">
    <text evidence="1">The sequence shown here is derived from an EMBL/GenBank/DDBJ whole genome shotgun (WGS) entry which is preliminary data.</text>
</comment>
<gene>
    <name evidence="1" type="ORF">H5410_062563</name>
</gene>
<organism evidence="1 2">
    <name type="scientific">Solanum commersonii</name>
    <name type="common">Commerson's wild potato</name>
    <name type="synonym">Commerson's nightshade</name>
    <dbReference type="NCBI Taxonomy" id="4109"/>
    <lineage>
        <taxon>Eukaryota</taxon>
        <taxon>Viridiplantae</taxon>
        <taxon>Streptophyta</taxon>
        <taxon>Embryophyta</taxon>
        <taxon>Tracheophyta</taxon>
        <taxon>Spermatophyta</taxon>
        <taxon>Magnoliopsida</taxon>
        <taxon>eudicotyledons</taxon>
        <taxon>Gunneridae</taxon>
        <taxon>Pentapetalae</taxon>
        <taxon>asterids</taxon>
        <taxon>lamiids</taxon>
        <taxon>Solanales</taxon>
        <taxon>Solanaceae</taxon>
        <taxon>Solanoideae</taxon>
        <taxon>Solaneae</taxon>
        <taxon>Solanum</taxon>
    </lineage>
</organism>
<protein>
    <submittedName>
        <fullName evidence="1">Uncharacterized protein</fullName>
    </submittedName>
</protein>
<accession>A0A9J5WB81</accession>
<dbReference type="Proteomes" id="UP000824120">
    <property type="component" value="Chromosome 12"/>
</dbReference>
<sequence>MRLVAWSIREVDFNQEYQMEAVPSSTAPVKHEVTWSALLFVHGRMDMILGLLIINFLMIDSTSSKGAMNISISLLGGITISLGFS</sequence>
<name>A0A9J5WB81_SOLCO</name>